<evidence type="ECO:0000313" key="1">
    <source>
        <dbReference type="EMBL" id="SCZ84380.1"/>
    </source>
</evidence>
<accession>A0A1G5SC42</accession>
<sequence length="412" mass="45206">MCRISEVVTSGATLFLVWTLFCLLAANCQAQTGMIGNPAEKGARLPRLTTVPDGSILLSWVETIDGGKQNEQHVLRYAIRSEGRWIRTGTVAKGENWFINWADFPSVVVINDDFWVAHWLVRSPGGRSYDYDIHLSISTDGGLNWQPAIKPHRDGVAAEHGFVSIFPIGDDGAGIIWLDGRDNQTGGTGKFALRYTRLDRDGVLHAEEVIDADTCTCCWTTAAASVSGPVIAWRSRRDGQIRDHHVTRMEDNKWAKPAHLGRDGWSIDACPVNGPGLIANNNQVVAAWFTAAASQPAVRAALSHDAGKHFSKPLEIDTNQPLGRISLAWLDERTAAITWLGAIDKTSRQSPLMLRKLSLDGKLYPAFKILDIDPGFATGVPQMVREDNGRLMLAWTAPAPEYGIRTLILSAH</sequence>
<evidence type="ECO:0000313" key="2">
    <source>
        <dbReference type="Proteomes" id="UP000198729"/>
    </source>
</evidence>
<dbReference type="SUPFAM" id="SSF50939">
    <property type="entry name" value="Sialidases"/>
    <property type="match status" value="1"/>
</dbReference>
<name>A0A1G5SC42_9PROT</name>
<dbReference type="Proteomes" id="UP000198729">
    <property type="component" value="Unassembled WGS sequence"/>
</dbReference>
<dbReference type="EMBL" id="FMWO01000020">
    <property type="protein sequence ID" value="SCZ84380.1"/>
    <property type="molecule type" value="Genomic_DNA"/>
</dbReference>
<dbReference type="STRING" id="51642.NSMM_150118"/>
<organism evidence="1 2">
    <name type="scientific">Nitrosomonas mobilis</name>
    <dbReference type="NCBI Taxonomy" id="51642"/>
    <lineage>
        <taxon>Bacteria</taxon>
        <taxon>Pseudomonadati</taxon>
        <taxon>Pseudomonadota</taxon>
        <taxon>Betaproteobacteria</taxon>
        <taxon>Nitrosomonadales</taxon>
        <taxon>Nitrosomonadaceae</taxon>
        <taxon>Nitrosomonas</taxon>
    </lineage>
</organism>
<evidence type="ECO:0008006" key="3">
    <source>
        <dbReference type="Google" id="ProtNLM"/>
    </source>
</evidence>
<dbReference type="RefSeq" id="WP_090283795.1">
    <property type="nucleotide sequence ID" value="NZ_FMWO01000020.1"/>
</dbReference>
<reference evidence="1 2" key="1">
    <citation type="submission" date="2016-10" db="EMBL/GenBank/DDBJ databases">
        <authorList>
            <person name="de Groot N.N."/>
        </authorList>
    </citation>
    <scope>NUCLEOTIDE SEQUENCE [LARGE SCALE GENOMIC DNA]</scope>
    <source>
        <strain evidence="1">1</strain>
    </source>
</reference>
<dbReference type="CDD" id="cd15482">
    <property type="entry name" value="Sialidase_non-viral"/>
    <property type="match status" value="1"/>
</dbReference>
<proteinExistence type="predicted"/>
<dbReference type="AlphaFoldDB" id="A0A1G5SC42"/>
<protein>
    <recommendedName>
        <fullName evidence="3">Exo-alpha-sialidase</fullName>
    </recommendedName>
</protein>
<gene>
    <name evidence="1" type="ORF">NSMM_150118</name>
</gene>
<keyword evidence="2" id="KW-1185">Reference proteome</keyword>
<dbReference type="InterPro" id="IPR036278">
    <property type="entry name" value="Sialidase_sf"/>
</dbReference>